<keyword evidence="4" id="KW-1185">Reference proteome</keyword>
<dbReference type="eggNOG" id="COG2315">
    <property type="taxonomic scope" value="Bacteria"/>
</dbReference>
<name>R2P8B2_9ENTE</name>
<organism evidence="1 3">
    <name type="scientific">Enterococcus malodoratus ATCC 43197</name>
    <dbReference type="NCBI Taxonomy" id="1158601"/>
    <lineage>
        <taxon>Bacteria</taxon>
        <taxon>Bacillati</taxon>
        <taxon>Bacillota</taxon>
        <taxon>Bacilli</taxon>
        <taxon>Lactobacillales</taxon>
        <taxon>Enterococcaceae</taxon>
        <taxon>Enterococcus</taxon>
    </lineage>
</organism>
<reference evidence="2 4" key="2">
    <citation type="submission" date="2013-03" db="EMBL/GenBank/DDBJ databases">
        <title>The Genome Sequence of Enterococcus malodoratus ATCC_43197 (PacBio/Illumina hybrid assembly).</title>
        <authorList>
            <consortium name="The Broad Institute Genomics Platform"/>
            <consortium name="The Broad Institute Genome Sequencing Center for Infectious Disease"/>
            <person name="Earl A."/>
            <person name="Russ C."/>
            <person name="Gilmore M."/>
            <person name="Surin D."/>
            <person name="Walker B."/>
            <person name="Young S."/>
            <person name="Zeng Q."/>
            <person name="Gargeya S."/>
            <person name="Fitzgerald M."/>
            <person name="Haas B."/>
            <person name="Abouelleil A."/>
            <person name="Allen A.W."/>
            <person name="Alvarado L."/>
            <person name="Arachchi H.M."/>
            <person name="Berlin A.M."/>
            <person name="Chapman S.B."/>
            <person name="Gainer-Dewar J."/>
            <person name="Goldberg J."/>
            <person name="Griggs A."/>
            <person name="Gujja S."/>
            <person name="Hansen M."/>
            <person name="Howarth C."/>
            <person name="Imamovic A."/>
            <person name="Ireland A."/>
            <person name="Larimer J."/>
            <person name="McCowan C."/>
            <person name="Murphy C."/>
            <person name="Pearson M."/>
            <person name="Poon T.W."/>
            <person name="Priest M."/>
            <person name="Roberts A."/>
            <person name="Saif S."/>
            <person name="Shea T."/>
            <person name="Sisk P."/>
            <person name="Sykes S."/>
            <person name="Wortman J."/>
            <person name="Nusbaum C."/>
            <person name="Birren B."/>
        </authorList>
    </citation>
    <scope>NUCLEOTIDE SEQUENCE [LARGE SCALE GENOMIC DNA]</scope>
    <source>
        <strain evidence="2 4">ATCC 43197</strain>
    </source>
</reference>
<dbReference type="InterPro" id="IPR038056">
    <property type="entry name" value="YjbR-like_sf"/>
</dbReference>
<dbReference type="AlphaFoldDB" id="R2P8B2"/>
<dbReference type="PATRIC" id="fig|1158601.3.peg.1337"/>
<dbReference type="PANTHER" id="PTHR35145">
    <property type="entry name" value="CYTOPLASMIC PROTEIN-RELATED"/>
    <property type="match status" value="1"/>
</dbReference>
<accession>R2P8B2</accession>
<comment type="caution">
    <text evidence="1">The sequence shown here is derived from an EMBL/GenBank/DDBJ whole genome shotgun (WGS) entry which is preliminary data.</text>
</comment>
<protein>
    <recommendedName>
        <fullName evidence="5">MmcQ family protein</fullName>
    </recommendedName>
</protein>
<evidence type="ECO:0008006" key="5">
    <source>
        <dbReference type="Google" id="ProtNLM"/>
    </source>
</evidence>
<gene>
    <name evidence="2" type="ORF">I585_04049</name>
    <name evidence="1" type="ORF">UAI_01371</name>
</gene>
<dbReference type="EMBL" id="ASWA01000004">
    <property type="protein sequence ID" value="EOT64848.1"/>
    <property type="molecule type" value="Genomic_DNA"/>
</dbReference>
<dbReference type="RefSeq" id="WP_010740222.1">
    <property type="nucleotide sequence ID" value="NZ_KB946250.1"/>
</dbReference>
<dbReference type="Pfam" id="PF04237">
    <property type="entry name" value="YjbR"/>
    <property type="match status" value="1"/>
</dbReference>
<reference evidence="1 3" key="1">
    <citation type="submission" date="2013-02" db="EMBL/GenBank/DDBJ databases">
        <title>The Genome Sequence of Enterococcus malodoratus ATCC_43197.</title>
        <authorList>
            <consortium name="The Broad Institute Genome Sequencing Platform"/>
            <consortium name="The Broad Institute Genome Sequencing Center for Infectious Disease"/>
            <person name="Earl A.M."/>
            <person name="Gilmore M.S."/>
            <person name="Lebreton F."/>
            <person name="Walker B."/>
            <person name="Young S.K."/>
            <person name="Zeng Q."/>
            <person name="Gargeya S."/>
            <person name="Fitzgerald M."/>
            <person name="Haas B."/>
            <person name="Abouelleil A."/>
            <person name="Alvarado L."/>
            <person name="Arachchi H.M."/>
            <person name="Berlin A.M."/>
            <person name="Chapman S.B."/>
            <person name="Dewar J."/>
            <person name="Goldberg J."/>
            <person name="Griggs A."/>
            <person name="Gujja S."/>
            <person name="Hansen M."/>
            <person name="Howarth C."/>
            <person name="Imamovic A."/>
            <person name="Larimer J."/>
            <person name="McCowan C."/>
            <person name="Murphy C."/>
            <person name="Neiman D."/>
            <person name="Pearson M."/>
            <person name="Priest M."/>
            <person name="Roberts A."/>
            <person name="Saif S."/>
            <person name="Shea T."/>
            <person name="Sisk P."/>
            <person name="Sykes S."/>
            <person name="Wortman J."/>
            <person name="Nusbaum C."/>
            <person name="Birren B."/>
        </authorList>
    </citation>
    <scope>NUCLEOTIDE SEQUENCE [LARGE SCALE GENOMIC DNA]</scope>
    <source>
        <strain evidence="1 3">ATCC 43197</strain>
    </source>
</reference>
<sequence length="222" mass="25743">MSREELFFKRKKLNRTKLLAYGFEKNAAHYTYETTILEGEFQLTVTIEDTRTIETKLVELASAEEYVLHRTSAAGSFVGSVKTEYQAVLREIANQCFDADIFKNEQTKRVIDYVRETYQNELEFLWPKTPSNAIFRRTDSGKWYGALLTVQKNKLGLPSDDLIEVLDLRNDPQKVAALVDGVKYFPGYHMNKKHWFTICLDDSVSFDELKKLIDESYLLAVK</sequence>
<dbReference type="InterPro" id="IPR058532">
    <property type="entry name" value="YjbR/MT2646/Rv2570-like"/>
</dbReference>
<dbReference type="OrthoDB" id="9789813at2"/>
<evidence type="ECO:0000313" key="4">
    <source>
        <dbReference type="Proteomes" id="UP000014148"/>
    </source>
</evidence>
<dbReference type="Gene3D" id="3.90.1150.30">
    <property type="match status" value="1"/>
</dbReference>
<evidence type="ECO:0000313" key="1">
    <source>
        <dbReference type="EMBL" id="EOH79393.1"/>
    </source>
</evidence>
<dbReference type="Proteomes" id="UP000013783">
    <property type="component" value="Unassembled WGS sequence"/>
</dbReference>
<proteinExistence type="predicted"/>
<dbReference type="EMBL" id="AJAK01000010">
    <property type="protein sequence ID" value="EOH79393.1"/>
    <property type="molecule type" value="Genomic_DNA"/>
</dbReference>
<dbReference type="InterPro" id="IPR007351">
    <property type="entry name" value="YjbR"/>
</dbReference>
<dbReference type="SUPFAM" id="SSF142906">
    <property type="entry name" value="YjbR-like"/>
    <property type="match status" value="1"/>
</dbReference>
<dbReference type="Proteomes" id="UP000014148">
    <property type="component" value="Unassembled WGS sequence"/>
</dbReference>
<evidence type="ECO:0000313" key="2">
    <source>
        <dbReference type="EMBL" id="EOT64848.1"/>
    </source>
</evidence>
<dbReference type="PANTHER" id="PTHR35145:SF1">
    <property type="entry name" value="CYTOPLASMIC PROTEIN"/>
    <property type="match status" value="1"/>
</dbReference>
<dbReference type="STRING" id="71451.RV07_GL001259"/>
<evidence type="ECO:0000313" key="3">
    <source>
        <dbReference type="Proteomes" id="UP000013783"/>
    </source>
</evidence>